<dbReference type="SUPFAM" id="SSF56672">
    <property type="entry name" value="DNA/RNA polymerases"/>
    <property type="match status" value="1"/>
</dbReference>
<feature type="domain" description="UmuC" evidence="18">
    <location>
        <begin position="9"/>
        <end position="192"/>
    </location>
</feature>
<comment type="catalytic activity">
    <reaction evidence="15 16">
        <text>DNA(n) + a 2'-deoxyribonucleoside 5'-triphosphate = DNA(n+1) + diphosphate</text>
        <dbReference type="Rhea" id="RHEA:22508"/>
        <dbReference type="Rhea" id="RHEA-COMP:17339"/>
        <dbReference type="Rhea" id="RHEA-COMP:17340"/>
        <dbReference type="ChEBI" id="CHEBI:33019"/>
        <dbReference type="ChEBI" id="CHEBI:61560"/>
        <dbReference type="ChEBI" id="CHEBI:173112"/>
        <dbReference type="EC" id="2.7.7.7"/>
    </reaction>
</comment>
<accession>A0A6C2UVA2</accession>
<dbReference type="Pfam" id="PF11799">
    <property type="entry name" value="IMS_C"/>
    <property type="match status" value="1"/>
</dbReference>
<feature type="region of interest" description="Disordered" evidence="17">
    <location>
        <begin position="361"/>
        <end position="398"/>
    </location>
</feature>
<comment type="cofactor">
    <cofactor evidence="16">
        <name>Mg(2+)</name>
        <dbReference type="ChEBI" id="CHEBI:18420"/>
    </cofactor>
    <text evidence="16">Binds 2 magnesium ions per subunit.</text>
</comment>
<keyword evidence="20" id="KW-1185">Reference proteome</keyword>
<evidence type="ECO:0000313" key="19">
    <source>
        <dbReference type="EMBL" id="VGO22776.1"/>
    </source>
</evidence>
<dbReference type="GO" id="GO:0000287">
    <property type="term" value="F:magnesium ion binding"/>
    <property type="evidence" value="ECO:0007669"/>
    <property type="project" value="UniProtKB-UniRule"/>
</dbReference>
<evidence type="ECO:0000256" key="11">
    <source>
        <dbReference type="ARBA" id="ARBA00022842"/>
    </source>
</evidence>
<evidence type="ECO:0000256" key="7">
    <source>
        <dbReference type="ARBA" id="ARBA00022695"/>
    </source>
</evidence>
<dbReference type="EMBL" id="CAAHFH010000002">
    <property type="protein sequence ID" value="VGO22776.1"/>
    <property type="molecule type" value="Genomic_DNA"/>
</dbReference>
<evidence type="ECO:0000256" key="14">
    <source>
        <dbReference type="ARBA" id="ARBA00023204"/>
    </source>
</evidence>
<dbReference type="GO" id="GO:0006261">
    <property type="term" value="P:DNA-templated DNA replication"/>
    <property type="evidence" value="ECO:0007669"/>
    <property type="project" value="UniProtKB-UniRule"/>
</dbReference>
<evidence type="ECO:0000256" key="17">
    <source>
        <dbReference type="SAM" id="MobiDB-lite"/>
    </source>
</evidence>
<feature type="site" description="Substrate discrimination" evidence="16">
    <location>
        <position position="18"/>
    </location>
</feature>
<evidence type="ECO:0000256" key="1">
    <source>
        <dbReference type="ARBA" id="ARBA00004496"/>
    </source>
</evidence>
<dbReference type="Gene3D" id="1.10.150.20">
    <property type="entry name" value="5' to 3' exonuclease, C-terminal subdomain"/>
    <property type="match status" value="1"/>
</dbReference>
<evidence type="ECO:0000256" key="6">
    <source>
        <dbReference type="ARBA" id="ARBA00022679"/>
    </source>
</evidence>
<dbReference type="InterPro" id="IPR017961">
    <property type="entry name" value="DNA_pol_Y-fam_little_finger"/>
</dbReference>
<evidence type="ECO:0000256" key="15">
    <source>
        <dbReference type="ARBA" id="ARBA00049244"/>
    </source>
</evidence>
<dbReference type="Gene3D" id="3.40.1170.60">
    <property type="match status" value="1"/>
</dbReference>
<comment type="similarity">
    <text evidence="2 16">Belongs to the DNA polymerase type-Y family.</text>
</comment>
<dbReference type="AlphaFoldDB" id="A0A6C2UVA2"/>
<dbReference type="NCBIfam" id="NF003015">
    <property type="entry name" value="PRK03858.1"/>
    <property type="match status" value="1"/>
</dbReference>
<dbReference type="InterPro" id="IPR050116">
    <property type="entry name" value="DNA_polymerase-Y"/>
</dbReference>
<feature type="active site" evidence="16">
    <location>
        <position position="109"/>
    </location>
</feature>
<comment type="subcellular location">
    <subcellularLocation>
        <location evidence="1 16">Cytoplasm</location>
    </subcellularLocation>
</comment>
<keyword evidence="5 16" id="KW-0963">Cytoplasm</keyword>
<dbReference type="Pfam" id="PF11798">
    <property type="entry name" value="IMS_HHH"/>
    <property type="match status" value="1"/>
</dbReference>
<dbReference type="FunFam" id="3.40.1170.60:FF:000001">
    <property type="entry name" value="DNA polymerase IV"/>
    <property type="match status" value="1"/>
</dbReference>
<dbReference type="GO" id="GO:0042276">
    <property type="term" value="P:error-prone translesion synthesis"/>
    <property type="evidence" value="ECO:0007669"/>
    <property type="project" value="TreeGrafter"/>
</dbReference>
<dbReference type="PANTHER" id="PTHR11076:SF33">
    <property type="entry name" value="DNA POLYMERASE KAPPA"/>
    <property type="match status" value="1"/>
</dbReference>
<evidence type="ECO:0000256" key="5">
    <source>
        <dbReference type="ARBA" id="ARBA00022490"/>
    </source>
</evidence>
<keyword evidence="9 16" id="KW-0479">Metal-binding</keyword>
<feature type="binding site" evidence="16">
    <location>
        <position position="108"/>
    </location>
    <ligand>
        <name>Mg(2+)</name>
        <dbReference type="ChEBI" id="CHEBI:18420"/>
    </ligand>
</feature>
<dbReference type="Gene3D" id="3.30.70.270">
    <property type="match status" value="1"/>
</dbReference>
<dbReference type="NCBIfam" id="NF002677">
    <property type="entry name" value="PRK02406.1"/>
    <property type="match status" value="1"/>
</dbReference>
<protein>
    <recommendedName>
        <fullName evidence="16">DNA polymerase IV</fullName>
        <shortName evidence="16">Pol IV</shortName>
        <ecNumber evidence="16">2.7.7.7</ecNumber>
    </recommendedName>
</protein>
<dbReference type="InterPro" id="IPR043128">
    <property type="entry name" value="Rev_trsase/Diguanyl_cyclase"/>
</dbReference>
<dbReference type="InterPro" id="IPR001126">
    <property type="entry name" value="UmuC"/>
</dbReference>
<dbReference type="PROSITE" id="PS50173">
    <property type="entry name" value="UMUC"/>
    <property type="match status" value="1"/>
</dbReference>
<keyword evidence="8 16" id="KW-0235">DNA replication</keyword>
<gene>
    <name evidence="19" type="primary">dinB_2</name>
    <name evidence="16" type="synonym">dinB</name>
    <name evidence="19" type="ORF">SCARR_04873</name>
</gene>
<keyword evidence="12 16" id="KW-0239">DNA-directed DNA polymerase</keyword>
<dbReference type="Gene3D" id="3.30.1490.100">
    <property type="entry name" value="DNA polymerase, Y-family, little finger domain"/>
    <property type="match status" value="1"/>
</dbReference>
<reference evidence="19 20" key="1">
    <citation type="submission" date="2019-04" db="EMBL/GenBank/DDBJ databases">
        <authorList>
            <person name="Van Vliet M D."/>
        </authorList>
    </citation>
    <scope>NUCLEOTIDE SEQUENCE [LARGE SCALE GENOMIC DNA]</scope>
    <source>
        <strain evidence="19 20">F21</strain>
    </source>
</reference>
<feature type="binding site" evidence="16">
    <location>
        <position position="13"/>
    </location>
    <ligand>
        <name>Mg(2+)</name>
        <dbReference type="ChEBI" id="CHEBI:18420"/>
    </ligand>
</feature>
<evidence type="ECO:0000256" key="4">
    <source>
        <dbReference type="ARBA" id="ARBA00022457"/>
    </source>
</evidence>
<evidence type="ECO:0000256" key="12">
    <source>
        <dbReference type="ARBA" id="ARBA00022932"/>
    </source>
</evidence>
<evidence type="ECO:0000313" key="20">
    <source>
        <dbReference type="Proteomes" id="UP000346198"/>
    </source>
</evidence>
<dbReference type="GO" id="GO:0005829">
    <property type="term" value="C:cytosol"/>
    <property type="evidence" value="ECO:0007669"/>
    <property type="project" value="TreeGrafter"/>
</dbReference>
<name>A0A6C2UVA2_9BACT</name>
<dbReference type="RefSeq" id="WP_136064400.1">
    <property type="nucleotide sequence ID" value="NZ_CAAHFH010000002.1"/>
</dbReference>
<evidence type="ECO:0000256" key="9">
    <source>
        <dbReference type="ARBA" id="ARBA00022723"/>
    </source>
</evidence>
<dbReference type="InterPro" id="IPR024728">
    <property type="entry name" value="PolY_HhH_motif"/>
</dbReference>
<dbReference type="GO" id="GO:0003684">
    <property type="term" value="F:damaged DNA binding"/>
    <property type="evidence" value="ECO:0007669"/>
    <property type="project" value="InterPro"/>
</dbReference>
<keyword evidence="10 16" id="KW-0227">DNA damage</keyword>
<comment type="function">
    <text evidence="16">Poorly processive, error-prone DNA polymerase involved in untargeted mutagenesis. Copies undamaged DNA at stalled replication forks, which arise in vivo from mismatched or misaligned primer ends. These misaligned primers can be extended by PolIV. Exhibits no 3'-5' exonuclease (proofreading) activity. May be involved in translesional synthesis, in conjunction with the beta clamp from PolIII.</text>
</comment>
<dbReference type="EC" id="2.7.7.7" evidence="16"/>
<keyword evidence="6 16" id="KW-0808">Transferase</keyword>
<evidence type="ECO:0000256" key="2">
    <source>
        <dbReference type="ARBA" id="ARBA00010945"/>
    </source>
</evidence>
<keyword evidence="7 16" id="KW-0548">Nucleotidyltransferase</keyword>
<dbReference type="FunFam" id="3.30.1490.100:FF:000004">
    <property type="entry name" value="DNA polymerase IV"/>
    <property type="match status" value="1"/>
</dbReference>
<keyword evidence="4 16" id="KW-0515">Mutator protein</keyword>
<dbReference type="InterPro" id="IPR043502">
    <property type="entry name" value="DNA/RNA_pol_sf"/>
</dbReference>
<organism evidence="19 20">
    <name type="scientific">Pontiella sulfatireligans</name>
    <dbReference type="NCBI Taxonomy" id="2750658"/>
    <lineage>
        <taxon>Bacteria</taxon>
        <taxon>Pseudomonadati</taxon>
        <taxon>Kiritimatiellota</taxon>
        <taxon>Kiritimatiellia</taxon>
        <taxon>Kiritimatiellales</taxon>
        <taxon>Pontiellaceae</taxon>
        <taxon>Pontiella</taxon>
    </lineage>
</organism>
<dbReference type="CDD" id="cd03586">
    <property type="entry name" value="PolY_Pol_IV_kappa"/>
    <property type="match status" value="1"/>
</dbReference>
<comment type="subunit">
    <text evidence="3 16">Monomer.</text>
</comment>
<sequence>MMQPLPTTFLHVDMDAFFASVEQRDHPELRGKPVVVGAPPGQRGVVAAASYEARKYGIHSAMPSSTAQQKCPHAVFVAHNMARYKEASRQIMRIFESYTPLVQPLSIDEAFLDVTGARRLFGTGQAIAEKIRRDILEQTELTASVGVAPNMFLAKIASDMNKPDSLTMVPFEQKAIEQFLAPLPIGRMWGVGKVTQKKLLSLGLSTIGQLQQCDFPTLERAVGPRAARGFSQLAHGIDERSIETDSEEKSISNETTFAEDLTDREQIEAVYKRLIDKVGARLRKAGYFASTVHLKIRWSDFSTITRQTRFSIPCADDVSLREAGMALLEEHLRRRPVRLIGFGVSGLSETDQPPAQQLNLFEAPDTAEHEKRNRLSRAADGIKEKYGGQSLRRGSDLN</sequence>
<dbReference type="GO" id="GO:0003887">
    <property type="term" value="F:DNA-directed DNA polymerase activity"/>
    <property type="evidence" value="ECO:0007669"/>
    <property type="project" value="UniProtKB-UniRule"/>
</dbReference>
<dbReference type="Pfam" id="PF00817">
    <property type="entry name" value="IMS"/>
    <property type="match status" value="1"/>
</dbReference>
<dbReference type="GO" id="GO:0009432">
    <property type="term" value="P:SOS response"/>
    <property type="evidence" value="ECO:0007669"/>
    <property type="project" value="TreeGrafter"/>
</dbReference>
<dbReference type="InterPro" id="IPR036775">
    <property type="entry name" value="DNA_pol_Y-fam_lit_finger_sf"/>
</dbReference>
<evidence type="ECO:0000259" key="18">
    <source>
        <dbReference type="PROSITE" id="PS50173"/>
    </source>
</evidence>
<keyword evidence="13 16" id="KW-0238">DNA-binding</keyword>
<dbReference type="SUPFAM" id="SSF100879">
    <property type="entry name" value="Lesion bypass DNA polymerase (Y-family), little finger domain"/>
    <property type="match status" value="1"/>
</dbReference>
<evidence type="ECO:0000256" key="10">
    <source>
        <dbReference type="ARBA" id="ARBA00022763"/>
    </source>
</evidence>
<dbReference type="InterPro" id="IPR022880">
    <property type="entry name" value="DNApol_IV"/>
</dbReference>
<keyword evidence="14 16" id="KW-0234">DNA repair</keyword>
<dbReference type="GO" id="GO:0006281">
    <property type="term" value="P:DNA repair"/>
    <property type="evidence" value="ECO:0007669"/>
    <property type="project" value="UniProtKB-UniRule"/>
</dbReference>
<proteinExistence type="inferred from homology"/>
<keyword evidence="11 16" id="KW-0460">Magnesium</keyword>
<dbReference type="HAMAP" id="MF_01113">
    <property type="entry name" value="DNApol_IV"/>
    <property type="match status" value="1"/>
</dbReference>
<evidence type="ECO:0000256" key="13">
    <source>
        <dbReference type="ARBA" id="ARBA00023125"/>
    </source>
</evidence>
<dbReference type="PANTHER" id="PTHR11076">
    <property type="entry name" value="DNA REPAIR POLYMERASE UMUC / TRANSFERASE FAMILY MEMBER"/>
    <property type="match status" value="1"/>
</dbReference>
<evidence type="ECO:0000256" key="8">
    <source>
        <dbReference type="ARBA" id="ARBA00022705"/>
    </source>
</evidence>
<evidence type="ECO:0000256" key="16">
    <source>
        <dbReference type="HAMAP-Rule" id="MF_01113"/>
    </source>
</evidence>
<dbReference type="Proteomes" id="UP000346198">
    <property type="component" value="Unassembled WGS sequence"/>
</dbReference>
<evidence type="ECO:0000256" key="3">
    <source>
        <dbReference type="ARBA" id="ARBA00011245"/>
    </source>
</evidence>